<organism evidence="7 8">
    <name type="scientific">SAR86 cluster bacterium</name>
    <dbReference type="NCBI Taxonomy" id="2030880"/>
    <lineage>
        <taxon>Bacteria</taxon>
        <taxon>Pseudomonadati</taxon>
        <taxon>Pseudomonadota</taxon>
        <taxon>Gammaproteobacteria</taxon>
        <taxon>SAR86 cluster</taxon>
    </lineage>
</organism>
<dbReference type="InterPro" id="IPR029063">
    <property type="entry name" value="SAM-dependent_MTases_sf"/>
</dbReference>
<dbReference type="InterPro" id="IPR050320">
    <property type="entry name" value="N5-glutamine_MTase"/>
</dbReference>
<protein>
    <recommendedName>
        <fullName evidence="1">peptide chain release factor N(5)-glutamine methyltransferase</fullName>
        <ecNumber evidence="1">2.1.1.297</ecNumber>
    </recommendedName>
</protein>
<evidence type="ECO:0000256" key="2">
    <source>
        <dbReference type="ARBA" id="ARBA00022603"/>
    </source>
</evidence>
<dbReference type="Pfam" id="PF05175">
    <property type="entry name" value="MTS"/>
    <property type="match status" value="1"/>
</dbReference>
<dbReference type="InterPro" id="IPR004556">
    <property type="entry name" value="HemK-like"/>
</dbReference>
<dbReference type="PROSITE" id="PS00092">
    <property type="entry name" value="N6_MTASE"/>
    <property type="match status" value="1"/>
</dbReference>
<dbReference type="NCBIfam" id="TIGR03534">
    <property type="entry name" value="RF_mod_PrmC"/>
    <property type="match status" value="1"/>
</dbReference>
<dbReference type="Proteomes" id="UP000711391">
    <property type="component" value="Unassembled WGS sequence"/>
</dbReference>
<evidence type="ECO:0000256" key="1">
    <source>
        <dbReference type="ARBA" id="ARBA00012771"/>
    </source>
</evidence>
<comment type="catalytic activity">
    <reaction evidence="5">
        <text>L-glutaminyl-[peptide chain release factor] + S-adenosyl-L-methionine = N(5)-methyl-L-glutaminyl-[peptide chain release factor] + S-adenosyl-L-homocysteine + H(+)</text>
        <dbReference type="Rhea" id="RHEA:42896"/>
        <dbReference type="Rhea" id="RHEA-COMP:10271"/>
        <dbReference type="Rhea" id="RHEA-COMP:10272"/>
        <dbReference type="ChEBI" id="CHEBI:15378"/>
        <dbReference type="ChEBI" id="CHEBI:30011"/>
        <dbReference type="ChEBI" id="CHEBI:57856"/>
        <dbReference type="ChEBI" id="CHEBI:59789"/>
        <dbReference type="ChEBI" id="CHEBI:61891"/>
        <dbReference type="EC" id="2.1.1.297"/>
    </reaction>
</comment>
<dbReference type="EC" id="2.1.1.297" evidence="1"/>
<dbReference type="GO" id="GO:0003676">
    <property type="term" value="F:nucleic acid binding"/>
    <property type="evidence" value="ECO:0007669"/>
    <property type="project" value="InterPro"/>
</dbReference>
<dbReference type="Gene3D" id="3.40.50.150">
    <property type="entry name" value="Vaccinia Virus protein VP39"/>
    <property type="match status" value="1"/>
</dbReference>
<evidence type="ECO:0000313" key="7">
    <source>
        <dbReference type="EMBL" id="MBL6817866.1"/>
    </source>
</evidence>
<keyword evidence="3 7" id="KW-0808">Transferase</keyword>
<evidence type="ECO:0000256" key="3">
    <source>
        <dbReference type="ARBA" id="ARBA00022679"/>
    </source>
</evidence>
<proteinExistence type="predicted"/>
<keyword evidence="4" id="KW-0949">S-adenosyl-L-methionine</keyword>
<dbReference type="GO" id="GO:0102559">
    <property type="term" value="F:peptide chain release factor N(5)-glutamine methyltransferase activity"/>
    <property type="evidence" value="ECO:0007669"/>
    <property type="project" value="UniProtKB-EC"/>
</dbReference>
<keyword evidence="2 7" id="KW-0489">Methyltransferase</keyword>
<dbReference type="PANTHER" id="PTHR18895:SF74">
    <property type="entry name" value="MTRF1L RELEASE FACTOR GLUTAMINE METHYLTRANSFERASE"/>
    <property type="match status" value="1"/>
</dbReference>
<reference evidence="7" key="1">
    <citation type="submission" date="2020-10" db="EMBL/GenBank/DDBJ databases">
        <title>Microbiome of the Black Sea water column analyzed by genome centric metagenomics.</title>
        <authorList>
            <person name="Cabello-Yeves P.J."/>
            <person name="Callieri C."/>
            <person name="Picazo A."/>
            <person name="Mehrshad M."/>
            <person name="Haro-Moreno J.M."/>
            <person name="Roda-Garcia J."/>
            <person name="Dzembekova N."/>
            <person name="Slabakova V."/>
            <person name="Slabakova N."/>
            <person name="Moncheva S."/>
            <person name="Rodriguez-Valera F."/>
        </authorList>
    </citation>
    <scope>NUCLEOTIDE SEQUENCE</scope>
    <source>
        <strain evidence="7">BS307-5m-G50</strain>
    </source>
</reference>
<dbReference type="NCBIfam" id="TIGR00536">
    <property type="entry name" value="hemK_fam"/>
    <property type="match status" value="1"/>
</dbReference>
<gene>
    <name evidence="7" type="primary">prmC</name>
    <name evidence="7" type="ORF">ISQ64_00500</name>
</gene>
<dbReference type="AlphaFoldDB" id="A0A937I8I6"/>
<dbReference type="PANTHER" id="PTHR18895">
    <property type="entry name" value="HEMK METHYLTRANSFERASE"/>
    <property type="match status" value="1"/>
</dbReference>
<name>A0A937I8I6_9GAMM</name>
<dbReference type="GO" id="GO:0032259">
    <property type="term" value="P:methylation"/>
    <property type="evidence" value="ECO:0007669"/>
    <property type="project" value="UniProtKB-KW"/>
</dbReference>
<dbReference type="InterPro" id="IPR007848">
    <property type="entry name" value="Small_mtfrase_dom"/>
</dbReference>
<dbReference type="EMBL" id="JADHQD010000002">
    <property type="protein sequence ID" value="MBL6817866.1"/>
    <property type="molecule type" value="Genomic_DNA"/>
</dbReference>
<feature type="domain" description="Methyltransferase small" evidence="6">
    <location>
        <begin position="103"/>
        <end position="191"/>
    </location>
</feature>
<dbReference type="InterPro" id="IPR019874">
    <property type="entry name" value="RF_methyltr_PrmC"/>
</dbReference>
<accession>A0A937I8I6</accession>
<evidence type="ECO:0000256" key="5">
    <source>
        <dbReference type="ARBA" id="ARBA00048391"/>
    </source>
</evidence>
<sequence>MTKNLNFYKNKIKEMWPNDERILEEFNFFIKERLGKDVIAIFIDNPILSNKDIKEIEYFLNQKGKGVPIDYILNESSFYRDSFYVDNRVLIPRSETEILVDFINNLKFKPGSKIVDAGVGSGCIGLSIAKYNQDLNVYGVDYSYDALTVAQINKKKLRVKNFYLINSSWLYSFNKKTFDLIVSNPPYISKSDPHLEDLKHEPYDALVSCKEGLENFKLISNQASQVLKDDGLLCFEHGYDQSESVKEIMMMNNFKDIRTIFDNQSLPRITLGKI</sequence>
<evidence type="ECO:0000259" key="6">
    <source>
        <dbReference type="Pfam" id="PF05175"/>
    </source>
</evidence>
<dbReference type="InterPro" id="IPR002052">
    <property type="entry name" value="DNA_methylase_N6_adenine_CS"/>
</dbReference>
<evidence type="ECO:0000313" key="8">
    <source>
        <dbReference type="Proteomes" id="UP000711391"/>
    </source>
</evidence>
<comment type="caution">
    <text evidence="7">The sequence shown here is derived from an EMBL/GenBank/DDBJ whole genome shotgun (WGS) entry which is preliminary data.</text>
</comment>
<evidence type="ECO:0000256" key="4">
    <source>
        <dbReference type="ARBA" id="ARBA00022691"/>
    </source>
</evidence>
<dbReference type="CDD" id="cd02440">
    <property type="entry name" value="AdoMet_MTases"/>
    <property type="match status" value="1"/>
</dbReference>
<dbReference type="SUPFAM" id="SSF53335">
    <property type="entry name" value="S-adenosyl-L-methionine-dependent methyltransferases"/>
    <property type="match status" value="1"/>
</dbReference>